<keyword evidence="1" id="KW-1133">Transmembrane helix</keyword>
<name>A0A3G2KGB1_9CAUD</name>
<proteinExistence type="predicted"/>
<feature type="transmembrane region" description="Helical" evidence="1">
    <location>
        <begin position="6"/>
        <end position="25"/>
    </location>
</feature>
<sequence>MVELSYLALGFASGTIITSSILIGVQRRLVARILHNAQMEAVATDLETRRLAHDFGIDEMPRPGMGPDADESSLFEVRPGAMHLAHLATKRKKNTPR</sequence>
<evidence type="ECO:0000313" key="3">
    <source>
        <dbReference type="Proteomes" id="UP000278789"/>
    </source>
</evidence>
<dbReference type="EMBL" id="MH834613">
    <property type="protein sequence ID" value="AYN58024.1"/>
    <property type="molecule type" value="Genomic_DNA"/>
</dbReference>
<dbReference type="KEGG" id="vg:55611935"/>
<dbReference type="GeneID" id="55611935"/>
<keyword evidence="1" id="KW-0812">Transmembrane</keyword>
<dbReference type="RefSeq" id="YP_009841742.1">
    <property type="nucleotide sequence ID" value="NC_048734.1"/>
</dbReference>
<dbReference type="Proteomes" id="UP000278789">
    <property type="component" value="Segment"/>
</dbReference>
<reference evidence="2" key="1">
    <citation type="submission" date="2018-09" db="EMBL/GenBank/DDBJ databases">
        <authorList>
            <person name="Bryant B."/>
            <person name="Burch A."/>
            <person name="Dorissaint R."/>
            <person name="Douthitt C."/>
            <person name="Garofalo J."/>
            <person name="Kuiack J."/>
            <person name="Marcillon S."/>
            <person name="Moreno J."/>
            <person name="Norus J."/>
            <person name="Parks M."/>
            <person name="Peroza J."/>
            <person name="Wilse K."/>
            <person name="Wiersma-Koch H."/>
            <person name="D'Elia T."/>
            <person name="Garlena R.A."/>
            <person name="Russell D.A."/>
            <person name="Pope W.H."/>
            <person name="Jacobs-Sera D."/>
            <person name="Hatfull G.F."/>
        </authorList>
    </citation>
    <scope>NUCLEOTIDE SEQUENCE [LARGE SCALE GENOMIC DNA]</scope>
</reference>
<organism evidence="2 3">
    <name type="scientific">Mycobacterium phage Fowlmouth</name>
    <dbReference type="NCBI Taxonomy" id="2419978"/>
    <lineage>
        <taxon>Viruses</taxon>
        <taxon>Duplodnaviria</taxon>
        <taxon>Heunggongvirae</taxon>
        <taxon>Uroviricota</taxon>
        <taxon>Caudoviricetes</taxon>
        <taxon>Fowlmouthvirus</taxon>
        <taxon>Fowlmouthvirus fowlmouth</taxon>
    </lineage>
</organism>
<protein>
    <submittedName>
        <fullName evidence="2">Uncharacterized protein</fullName>
    </submittedName>
</protein>
<accession>A0A3G2KGB1</accession>
<keyword evidence="3" id="KW-1185">Reference proteome</keyword>
<evidence type="ECO:0000313" key="2">
    <source>
        <dbReference type="EMBL" id="AYN58024.1"/>
    </source>
</evidence>
<keyword evidence="1" id="KW-0472">Membrane</keyword>
<evidence type="ECO:0000256" key="1">
    <source>
        <dbReference type="SAM" id="Phobius"/>
    </source>
</evidence>
<gene>
    <name evidence="2" type="primary">75</name>
    <name evidence="2" type="ORF">SEA_FOWLMOUTH_75</name>
</gene>